<comment type="similarity">
    <text evidence="1">Belongs to the GMC oxidoreductase family.</text>
</comment>
<feature type="binding site" evidence="4">
    <location>
        <begin position="151"/>
        <end position="154"/>
    </location>
    <ligand>
        <name>FAD</name>
        <dbReference type="ChEBI" id="CHEBI:57692"/>
    </ligand>
</feature>
<sequence>MGSSSAPRFNPSFLFRRSLLLLFWLINILGSAASDNGDTNGYSVGIKEGIPGIDASFDYVVVGGGNGGLTLAARLAEAKFSVALVEAGGFYEEKYPLARVPLATWIGTGTDPMSFQTPIDWGFLVNTGPGANYRTVHYEKAKCLGGSSAANAMVYHRPTKGTMKRWADLVDDESYVFDSVLPFYKKTTNFTAPNVELRPTNATVTYREDAFDKRGRPLHVTYPNAASSFSSWLKLGFESVGIEETAEFNSGSLFGSSYLMETIRPTDQTRSSSESAFFREPSSSKYLQSLTLYKTTMGKRILFDEKRATGVEVTTAGSKYVLSATYEIIISAGVFQSPQLLMVSGIGPADALKEHGIDVIVDLPGVGQNLWDQSFAPVTYQVSLETFNKLLTDIPYLVNQVIQYFTSHTGALTNHGFDFAAFEKLPSSSRSGFSERTEKELAWFPGDWPEVEYIAAPLFVGNFADPITMQPKDGKQYASIMATLMMPTSRGNISIISADTNDLPVVNLNLLATETDQQVALASLRRARDIFRSRAMAPIIVGEEYFPGEIYQTDSEILDVIRDTTMGLWHAACTCKMGVRSDPMAVLDSRARVLGIDGLRVVDASAFPFLPPGHPQSVVYMLAEKIAADIIGHREDDS</sequence>
<dbReference type="AlphaFoldDB" id="A0A5N5WNN8"/>
<dbReference type="GO" id="GO:0050660">
    <property type="term" value="F:flavin adenine dinucleotide binding"/>
    <property type="evidence" value="ECO:0007669"/>
    <property type="project" value="InterPro"/>
</dbReference>
<evidence type="ECO:0000256" key="4">
    <source>
        <dbReference type="PIRSR" id="PIRSR000137-2"/>
    </source>
</evidence>
<organism evidence="8 9">
    <name type="scientific">Aspergillus leporis</name>
    <dbReference type="NCBI Taxonomy" id="41062"/>
    <lineage>
        <taxon>Eukaryota</taxon>
        <taxon>Fungi</taxon>
        <taxon>Dikarya</taxon>
        <taxon>Ascomycota</taxon>
        <taxon>Pezizomycotina</taxon>
        <taxon>Eurotiomycetes</taxon>
        <taxon>Eurotiomycetidae</taxon>
        <taxon>Eurotiales</taxon>
        <taxon>Aspergillaceae</taxon>
        <taxon>Aspergillus</taxon>
        <taxon>Aspergillus subgen. Circumdati</taxon>
    </lineage>
</organism>
<feature type="active site" description="Proton donor" evidence="3">
    <location>
        <position position="570"/>
    </location>
</feature>
<keyword evidence="5" id="KW-0732">Signal</keyword>
<dbReference type="InterPro" id="IPR012132">
    <property type="entry name" value="GMC_OxRdtase"/>
</dbReference>
<dbReference type="PANTHER" id="PTHR11552">
    <property type="entry name" value="GLUCOSE-METHANOL-CHOLINE GMC OXIDOREDUCTASE"/>
    <property type="match status" value="1"/>
</dbReference>
<dbReference type="SUPFAM" id="SSF51905">
    <property type="entry name" value="FAD/NAD(P)-binding domain"/>
    <property type="match status" value="1"/>
</dbReference>
<evidence type="ECO:0000256" key="5">
    <source>
        <dbReference type="SAM" id="SignalP"/>
    </source>
</evidence>
<evidence type="ECO:0000313" key="8">
    <source>
        <dbReference type="EMBL" id="KAB8068652.1"/>
    </source>
</evidence>
<comment type="cofactor">
    <cofactor evidence="4">
        <name>FAD</name>
        <dbReference type="ChEBI" id="CHEBI:57692"/>
    </cofactor>
</comment>
<feature type="chain" id="PRO_5025011138" description="GMC oxidoreductase" evidence="5">
    <location>
        <begin position="35"/>
        <end position="638"/>
    </location>
</feature>
<dbReference type="OrthoDB" id="269227at2759"/>
<feature type="binding site" evidence="4">
    <location>
        <begin position="569"/>
        <end position="570"/>
    </location>
    <ligand>
        <name>FAD</name>
        <dbReference type="ChEBI" id="CHEBI:57692"/>
    </ligand>
</feature>
<dbReference type="InterPro" id="IPR007867">
    <property type="entry name" value="GMC_OxRtase_C"/>
</dbReference>
<name>A0A5N5WNN8_9EURO</name>
<reference evidence="8 9" key="1">
    <citation type="submission" date="2019-04" db="EMBL/GenBank/DDBJ databases">
        <title>Friends and foes A comparative genomics study of 23 Aspergillus species from section Flavi.</title>
        <authorList>
            <consortium name="DOE Joint Genome Institute"/>
            <person name="Kjaerbolling I."/>
            <person name="Vesth T."/>
            <person name="Frisvad J.C."/>
            <person name="Nybo J.L."/>
            <person name="Theobald S."/>
            <person name="Kildgaard S."/>
            <person name="Isbrandt T."/>
            <person name="Kuo A."/>
            <person name="Sato A."/>
            <person name="Lyhne E.K."/>
            <person name="Kogle M.E."/>
            <person name="Wiebenga A."/>
            <person name="Kun R.S."/>
            <person name="Lubbers R.J."/>
            <person name="Makela M.R."/>
            <person name="Barry K."/>
            <person name="Chovatia M."/>
            <person name="Clum A."/>
            <person name="Daum C."/>
            <person name="Haridas S."/>
            <person name="He G."/>
            <person name="LaButti K."/>
            <person name="Lipzen A."/>
            <person name="Mondo S."/>
            <person name="Riley R."/>
            <person name="Salamov A."/>
            <person name="Simmons B.A."/>
            <person name="Magnuson J.K."/>
            <person name="Henrissat B."/>
            <person name="Mortensen U.H."/>
            <person name="Larsen T.O."/>
            <person name="Devries R.P."/>
            <person name="Grigoriev I.V."/>
            <person name="Machida M."/>
            <person name="Baker S.E."/>
            <person name="Andersen M.R."/>
        </authorList>
    </citation>
    <scope>NUCLEOTIDE SEQUENCE [LARGE SCALE GENOMIC DNA]</scope>
    <source>
        <strain evidence="8 9">CBS 151.66</strain>
    </source>
</reference>
<feature type="domain" description="Glucose-methanol-choline oxidoreductase C-terminal" evidence="7">
    <location>
        <begin position="487"/>
        <end position="623"/>
    </location>
</feature>
<keyword evidence="4" id="KW-0274">FAD</keyword>
<dbReference type="GO" id="GO:0044550">
    <property type="term" value="P:secondary metabolite biosynthetic process"/>
    <property type="evidence" value="ECO:0007669"/>
    <property type="project" value="TreeGrafter"/>
</dbReference>
<evidence type="ECO:0000259" key="7">
    <source>
        <dbReference type="Pfam" id="PF05199"/>
    </source>
</evidence>
<dbReference type="PIRSF" id="PIRSF000137">
    <property type="entry name" value="Alcohol_oxidase"/>
    <property type="match status" value="1"/>
</dbReference>
<gene>
    <name evidence="8" type="ORF">BDV29DRAFT_65466</name>
</gene>
<dbReference type="EMBL" id="ML732380">
    <property type="protein sequence ID" value="KAB8068652.1"/>
    <property type="molecule type" value="Genomic_DNA"/>
</dbReference>
<keyword evidence="2" id="KW-0325">Glycoprotein</keyword>
<feature type="active site" description="Proton acceptor" evidence="3">
    <location>
        <position position="614"/>
    </location>
</feature>
<feature type="domain" description="Glucose-methanol-choline oxidoreductase N-terminal" evidence="6">
    <location>
        <begin position="57"/>
        <end position="373"/>
    </location>
</feature>
<dbReference type="Pfam" id="PF00732">
    <property type="entry name" value="GMC_oxred_N"/>
    <property type="match status" value="1"/>
</dbReference>
<protein>
    <recommendedName>
        <fullName evidence="10">GMC oxidoreductase</fullName>
    </recommendedName>
</protein>
<dbReference type="InterPro" id="IPR000172">
    <property type="entry name" value="GMC_OxRdtase_N"/>
</dbReference>
<dbReference type="Gene3D" id="3.30.560.10">
    <property type="entry name" value="Glucose Oxidase, domain 3"/>
    <property type="match status" value="1"/>
</dbReference>
<dbReference type="Gene3D" id="3.50.50.60">
    <property type="entry name" value="FAD/NAD(P)-binding domain"/>
    <property type="match status" value="1"/>
</dbReference>
<feature type="binding site" evidence="4">
    <location>
        <begin position="615"/>
        <end position="616"/>
    </location>
    <ligand>
        <name>FAD</name>
        <dbReference type="ChEBI" id="CHEBI:57692"/>
    </ligand>
</feature>
<proteinExistence type="inferred from homology"/>
<evidence type="ECO:0000259" key="6">
    <source>
        <dbReference type="Pfam" id="PF00732"/>
    </source>
</evidence>
<dbReference type="SUPFAM" id="SSF54373">
    <property type="entry name" value="FAD-linked reductases, C-terminal domain"/>
    <property type="match status" value="1"/>
</dbReference>
<accession>A0A5N5WNN8</accession>
<dbReference type="PANTHER" id="PTHR11552:SF138">
    <property type="entry name" value="DEHYDROGENASE PKFF-RELATED"/>
    <property type="match status" value="1"/>
</dbReference>
<keyword evidence="9" id="KW-1185">Reference proteome</keyword>
<evidence type="ECO:0000313" key="9">
    <source>
        <dbReference type="Proteomes" id="UP000326565"/>
    </source>
</evidence>
<dbReference type="Proteomes" id="UP000326565">
    <property type="component" value="Unassembled WGS sequence"/>
</dbReference>
<evidence type="ECO:0008006" key="10">
    <source>
        <dbReference type="Google" id="ProtNLM"/>
    </source>
</evidence>
<evidence type="ECO:0000256" key="1">
    <source>
        <dbReference type="ARBA" id="ARBA00010790"/>
    </source>
</evidence>
<keyword evidence="4" id="KW-0285">Flavoprotein</keyword>
<feature type="signal peptide" evidence="5">
    <location>
        <begin position="1"/>
        <end position="34"/>
    </location>
</feature>
<dbReference type="Pfam" id="PF05199">
    <property type="entry name" value="GMC_oxred_C"/>
    <property type="match status" value="1"/>
</dbReference>
<evidence type="ECO:0000256" key="2">
    <source>
        <dbReference type="ARBA" id="ARBA00023180"/>
    </source>
</evidence>
<evidence type="ECO:0000256" key="3">
    <source>
        <dbReference type="PIRSR" id="PIRSR000137-1"/>
    </source>
</evidence>
<dbReference type="GO" id="GO:0016614">
    <property type="term" value="F:oxidoreductase activity, acting on CH-OH group of donors"/>
    <property type="evidence" value="ECO:0007669"/>
    <property type="project" value="InterPro"/>
</dbReference>
<dbReference type="InterPro" id="IPR036188">
    <property type="entry name" value="FAD/NAD-bd_sf"/>
</dbReference>